<dbReference type="GO" id="GO:0006122">
    <property type="term" value="P:mitochondrial electron transport, ubiquinol to cytochrome c"/>
    <property type="evidence" value="ECO:0007669"/>
    <property type="project" value="UniProtKB-UniRule"/>
</dbReference>
<comment type="caution">
    <text evidence="14">The sequence shown here is derived from an EMBL/GenBank/DDBJ whole genome shotgun (WGS) entry which is preliminary data.</text>
</comment>
<organism evidence="14 15">
    <name type="scientific">Nyctereutes procyonoides</name>
    <name type="common">Raccoon dog</name>
    <name type="synonym">Canis procyonoides</name>
    <dbReference type="NCBI Taxonomy" id="34880"/>
    <lineage>
        <taxon>Eukaryota</taxon>
        <taxon>Metazoa</taxon>
        <taxon>Chordata</taxon>
        <taxon>Craniata</taxon>
        <taxon>Vertebrata</taxon>
        <taxon>Euteleostomi</taxon>
        <taxon>Mammalia</taxon>
        <taxon>Eutheria</taxon>
        <taxon>Laurasiatheria</taxon>
        <taxon>Carnivora</taxon>
        <taxon>Caniformia</taxon>
        <taxon>Canidae</taxon>
        <taxon>Nyctereutes</taxon>
    </lineage>
</organism>
<keyword evidence="5 13" id="KW-0679">Respiratory chain</keyword>
<keyword evidence="15" id="KW-1185">Reference proteome</keyword>
<keyword evidence="9" id="KW-1133">Transmembrane helix</keyword>
<name>A0A811ZYR5_NYCPR</name>
<dbReference type="Pfam" id="PF02939">
    <property type="entry name" value="UcrQ"/>
    <property type="match status" value="1"/>
</dbReference>
<comment type="function">
    <text evidence="13">Component of the ubiquinol-cytochrome c oxidoreductase, a multisubunit transmembrane complex that is part of the mitochondrial electron transport chain which drives oxidative phosphorylation. The complex plays an important role in the uptake of multiple carbon sources present in different host niches.</text>
</comment>
<dbReference type="PANTHER" id="PTHR12119:SF2">
    <property type="entry name" value="CYTOCHROME B-C1 COMPLEX SUBUNIT 8"/>
    <property type="match status" value="1"/>
</dbReference>
<evidence type="ECO:0000313" key="15">
    <source>
        <dbReference type="Proteomes" id="UP000645828"/>
    </source>
</evidence>
<sequence>MGREFGKLTRMRQVIPYSLSPWSSAPSRRTSAKAPPIAFYLVYTWGTQEFEKSKRKNPAAYESDK</sequence>
<evidence type="ECO:0000256" key="1">
    <source>
        <dbReference type="ARBA" id="ARBA00004434"/>
    </source>
</evidence>
<evidence type="ECO:0000256" key="7">
    <source>
        <dbReference type="ARBA" id="ARBA00022792"/>
    </source>
</evidence>
<dbReference type="Proteomes" id="UP000645828">
    <property type="component" value="Unassembled WGS sequence"/>
</dbReference>
<dbReference type="AlphaFoldDB" id="A0A811ZYR5"/>
<keyword evidence="6" id="KW-0812">Transmembrane</keyword>
<evidence type="ECO:0000256" key="12">
    <source>
        <dbReference type="ARBA" id="ARBA00047105"/>
    </source>
</evidence>
<evidence type="ECO:0000256" key="6">
    <source>
        <dbReference type="ARBA" id="ARBA00022692"/>
    </source>
</evidence>
<keyword evidence="8 13" id="KW-0249">Electron transport</keyword>
<accession>A0A811ZYR5</accession>
<keyword evidence="7 13" id="KW-0999">Mitochondrion inner membrane</keyword>
<evidence type="ECO:0000256" key="10">
    <source>
        <dbReference type="ARBA" id="ARBA00023128"/>
    </source>
</evidence>
<keyword evidence="4 13" id="KW-0813">Transport</keyword>
<evidence type="ECO:0000256" key="11">
    <source>
        <dbReference type="ARBA" id="ARBA00023136"/>
    </source>
</evidence>
<dbReference type="InterPro" id="IPR036642">
    <property type="entry name" value="Cyt_bc1_su8_sf"/>
</dbReference>
<evidence type="ECO:0000256" key="4">
    <source>
        <dbReference type="ARBA" id="ARBA00022448"/>
    </source>
</evidence>
<dbReference type="SUPFAM" id="SSF81508">
    <property type="entry name" value="Ubiquinone-binding protein QP-C of cytochrome bc1 complex (Ubiquinol-cytochrome c reductase)"/>
    <property type="match status" value="1"/>
</dbReference>
<dbReference type="Gene3D" id="1.20.5.210">
    <property type="entry name" value="Cytochrome b-c1 complex subunit 8"/>
    <property type="match status" value="1"/>
</dbReference>
<comment type="subcellular location">
    <subcellularLocation>
        <location evidence="1 13">Mitochondrion inner membrane</location>
        <topology evidence="1 13">Single-pass membrane protein</topology>
    </subcellularLocation>
</comment>
<gene>
    <name evidence="14" type="ORF">NYPRO_LOCUS26579</name>
</gene>
<comment type="subunit">
    <text evidence="12 13">Component of the ubiquinol-cytochrome c oxidoreductase (cytochrome b-c1 complex, complex III, CIII), a multisubunit enzyme composed of 11 subunits. The complex is composed of 3 respiratory subunits cytochrome b, cytochrome c1 and Rieske protein UQCRFS1, 2 core protein subunits UQCRC1/QCR1 and UQCRC2/QCR2, and 6 low-molecular weight protein subunits UQCRH/QCR6, UQCRB/QCR7, UQCRQ/QCR8, UQCR10/QCR9, UQCR11/QCR10 and subunit 9, the cleavage product of Rieske protein UQCRFS1. The complex exists as an obligatory dimer and forms supercomplexes (SCs) in the inner mitochondrial membrane with NADH-ubiquinone oxidoreductase (complex I, CI) and cytochrome c oxidase (complex IV, CIV), resulting in different assemblies (supercomplex SCI(1)III(2)IV(1) and megacomplex MCI(2)III(2)IV(2)). Interacts with UQCC6.</text>
</comment>
<comment type="similarity">
    <text evidence="2 13">Belongs to the UQCRQ/QCR8 family.</text>
</comment>
<evidence type="ECO:0000256" key="3">
    <source>
        <dbReference type="ARBA" id="ARBA00016324"/>
    </source>
</evidence>
<evidence type="ECO:0000256" key="8">
    <source>
        <dbReference type="ARBA" id="ARBA00022982"/>
    </source>
</evidence>
<evidence type="ECO:0000256" key="5">
    <source>
        <dbReference type="ARBA" id="ARBA00022660"/>
    </source>
</evidence>
<evidence type="ECO:0000256" key="13">
    <source>
        <dbReference type="RuleBase" id="RU368118"/>
    </source>
</evidence>
<proteinExistence type="inferred from homology"/>
<evidence type="ECO:0000256" key="2">
    <source>
        <dbReference type="ARBA" id="ARBA00007668"/>
    </source>
</evidence>
<keyword evidence="10 13" id="KW-0496">Mitochondrion</keyword>
<dbReference type="GO" id="GO:0005743">
    <property type="term" value="C:mitochondrial inner membrane"/>
    <property type="evidence" value="ECO:0007669"/>
    <property type="project" value="UniProtKB-SubCell"/>
</dbReference>
<dbReference type="GO" id="GO:0045275">
    <property type="term" value="C:respiratory chain complex III"/>
    <property type="evidence" value="ECO:0007669"/>
    <property type="project" value="UniProtKB-UniRule"/>
</dbReference>
<dbReference type="InterPro" id="IPR004205">
    <property type="entry name" value="Cyt_bc1_su8"/>
</dbReference>
<reference evidence="14" key="1">
    <citation type="submission" date="2020-12" db="EMBL/GenBank/DDBJ databases">
        <authorList>
            <consortium name="Molecular Ecology Group"/>
        </authorList>
    </citation>
    <scope>NUCLEOTIDE SEQUENCE</scope>
    <source>
        <strain evidence="14">TBG_1078</strain>
    </source>
</reference>
<protein>
    <recommendedName>
        <fullName evidence="3 13">Cytochrome b-c1 complex subunit 8</fullName>
    </recommendedName>
    <alternativeName>
        <fullName evidence="13">Complex III subunit 8</fullName>
    </alternativeName>
</protein>
<evidence type="ECO:0000313" key="14">
    <source>
        <dbReference type="EMBL" id="CAD7693787.1"/>
    </source>
</evidence>
<evidence type="ECO:0000256" key="9">
    <source>
        <dbReference type="ARBA" id="ARBA00022989"/>
    </source>
</evidence>
<dbReference type="PANTHER" id="PTHR12119">
    <property type="entry name" value="UBIQUINOL-CYTOCHROME C REDUCTASE COMPLEX UBIQUINONE-BINDING PROTEIN QP-C"/>
    <property type="match status" value="1"/>
</dbReference>
<keyword evidence="11" id="KW-0472">Membrane</keyword>
<dbReference type="EMBL" id="CAJHUB010000785">
    <property type="protein sequence ID" value="CAD7693787.1"/>
    <property type="molecule type" value="Genomic_DNA"/>
</dbReference>